<protein>
    <recommendedName>
        <fullName evidence="4">HIT domain-containing protein</fullName>
    </recommendedName>
</protein>
<dbReference type="GO" id="GO:0003824">
    <property type="term" value="F:catalytic activity"/>
    <property type="evidence" value="ECO:0007669"/>
    <property type="project" value="InterPro"/>
</dbReference>
<dbReference type="PROSITE" id="PS00892">
    <property type="entry name" value="HIT_1"/>
    <property type="match status" value="1"/>
</dbReference>
<dbReference type="PROSITE" id="PS51084">
    <property type="entry name" value="HIT_2"/>
    <property type="match status" value="1"/>
</dbReference>
<evidence type="ECO:0000256" key="1">
    <source>
        <dbReference type="PIRSR" id="PIRSR601310-1"/>
    </source>
</evidence>
<dbReference type="Proteomes" id="UP000000759">
    <property type="component" value="Chromosome 23"/>
</dbReference>
<evidence type="ECO:0000313" key="6">
    <source>
        <dbReference type="Proteomes" id="UP000000759"/>
    </source>
</evidence>
<proteinExistence type="predicted"/>
<dbReference type="InParanoid" id="B7GBF7"/>
<reference evidence="5 6" key="1">
    <citation type="journal article" date="2008" name="Nature">
        <title>The Phaeodactylum genome reveals the evolutionary history of diatom genomes.</title>
        <authorList>
            <person name="Bowler C."/>
            <person name="Allen A.E."/>
            <person name="Badger J.H."/>
            <person name="Grimwood J."/>
            <person name="Jabbari K."/>
            <person name="Kuo A."/>
            <person name="Maheswari U."/>
            <person name="Martens C."/>
            <person name="Maumus F."/>
            <person name="Otillar R.P."/>
            <person name="Rayko E."/>
            <person name="Salamov A."/>
            <person name="Vandepoele K."/>
            <person name="Beszteri B."/>
            <person name="Gruber A."/>
            <person name="Heijde M."/>
            <person name="Katinka M."/>
            <person name="Mock T."/>
            <person name="Valentin K."/>
            <person name="Verret F."/>
            <person name="Berges J.A."/>
            <person name="Brownlee C."/>
            <person name="Cadoret J.P."/>
            <person name="Chiovitti A."/>
            <person name="Choi C.J."/>
            <person name="Coesel S."/>
            <person name="De Martino A."/>
            <person name="Detter J.C."/>
            <person name="Durkin C."/>
            <person name="Falciatore A."/>
            <person name="Fournet J."/>
            <person name="Haruta M."/>
            <person name="Huysman M.J."/>
            <person name="Jenkins B.D."/>
            <person name="Jiroutova K."/>
            <person name="Jorgensen R.E."/>
            <person name="Joubert Y."/>
            <person name="Kaplan A."/>
            <person name="Kroger N."/>
            <person name="Kroth P.G."/>
            <person name="La Roche J."/>
            <person name="Lindquist E."/>
            <person name="Lommer M."/>
            <person name="Martin-Jezequel V."/>
            <person name="Lopez P.J."/>
            <person name="Lucas S."/>
            <person name="Mangogna M."/>
            <person name="McGinnis K."/>
            <person name="Medlin L.K."/>
            <person name="Montsant A."/>
            <person name="Oudot-Le Secq M.P."/>
            <person name="Napoli C."/>
            <person name="Obornik M."/>
            <person name="Parker M.S."/>
            <person name="Petit J.L."/>
            <person name="Porcel B.M."/>
            <person name="Poulsen N."/>
            <person name="Robison M."/>
            <person name="Rychlewski L."/>
            <person name="Rynearson T.A."/>
            <person name="Schmutz J."/>
            <person name="Shapiro H."/>
            <person name="Siaut M."/>
            <person name="Stanley M."/>
            <person name="Sussman M.R."/>
            <person name="Taylor A.R."/>
            <person name="Vardi A."/>
            <person name="von Dassow P."/>
            <person name="Vyverman W."/>
            <person name="Willis A."/>
            <person name="Wyrwicz L.S."/>
            <person name="Rokhsar D.S."/>
            <person name="Weissenbach J."/>
            <person name="Armbrust E.V."/>
            <person name="Green B.R."/>
            <person name="Van de Peer Y."/>
            <person name="Grigoriev I.V."/>
        </authorList>
    </citation>
    <scope>NUCLEOTIDE SEQUENCE [LARGE SCALE GENOMIC DNA]</scope>
    <source>
        <strain evidence="5 6">CCAP 1055/1</strain>
    </source>
</reference>
<dbReference type="Gene3D" id="3.30.428.10">
    <property type="entry name" value="HIT-like"/>
    <property type="match status" value="1"/>
</dbReference>
<keyword evidence="6" id="KW-1185">Reference proteome</keyword>
<feature type="short sequence motif" description="Histidine triad motif" evidence="2 3">
    <location>
        <begin position="121"/>
        <end position="125"/>
    </location>
</feature>
<dbReference type="PANTHER" id="PTHR23089">
    <property type="entry name" value="HISTIDINE TRIAD HIT PROTEIN"/>
    <property type="match status" value="1"/>
</dbReference>
<sequence length="137" mass="15272">MSNNNNDTNDEVARATAAAAKDPATETIFDKLLSGAWPSDVVYEDDWAFCFRDVNPQAPVHILCIPKVRDGLTQLVHAREDQKDLLGHLLYVAKEVARKECPEGYRIVINDGKDGAQSVYHLHLHILGGRQLQWPPG</sequence>
<dbReference type="PaxDb" id="2850-Phatr16130"/>
<dbReference type="InterPro" id="IPR036265">
    <property type="entry name" value="HIT-like_sf"/>
</dbReference>
<dbReference type="KEGG" id="pti:PHATRDRAFT_16130"/>
<dbReference type="HOGENOM" id="CLU_056776_8_0_1"/>
<name>B7GBF7_PHATC</name>
<dbReference type="Pfam" id="PF01230">
    <property type="entry name" value="HIT"/>
    <property type="match status" value="1"/>
</dbReference>
<gene>
    <name evidence="5" type="ORF">PHATRDRAFT_16130</name>
</gene>
<dbReference type="InterPro" id="IPR019808">
    <property type="entry name" value="Histidine_triad_CS"/>
</dbReference>
<dbReference type="STRING" id="556484.B7GBF7"/>
<dbReference type="RefSeq" id="XP_002184361.1">
    <property type="nucleotide sequence ID" value="XM_002184325.1"/>
</dbReference>
<evidence type="ECO:0000259" key="4">
    <source>
        <dbReference type="PROSITE" id="PS51084"/>
    </source>
</evidence>
<evidence type="ECO:0000256" key="2">
    <source>
        <dbReference type="PIRSR" id="PIRSR601310-3"/>
    </source>
</evidence>
<dbReference type="eggNOG" id="KOG3275">
    <property type="taxonomic scope" value="Eukaryota"/>
</dbReference>
<dbReference type="AlphaFoldDB" id="B7GBF7"/>
<reference evidence="6" key="2">
    <citation type="submission" date="2008-08" db="EMBL/GenBank/DDBJ databases">
        <authorList>
            <consortium name="Diatom Consortium"/>
            <person name="Grigoriev I."/>
            <person name="Grimwood J."/>
            <person name="Kuo A."/>
            <person name="Otillar R.P."/>
            <person name="Salamov A."/>
            <person name="Detter J.C."/>
            <person name="Lindquist E."/>
            <person name="Shapiro H."/>
            <person name="Lucas S."/>
            <person name="Glavina del Rio T."/>
            <person name="Pitluck S."/>
            <person name="Rokhsar D."/>
            <person name="Bowler C."/>
        </authorList>
    </citation>
    <scope>GENOME REANNOTATION</scope>
    <source>
        <strain evidence="6">CCAP 1055/1</strain>
    </source>
</reference>
<dbReference type="CDD" id="cd01276">
    <property type="entry name" value="PKCI_related"/>
    <property type="match status" value="1"/>
</dbReference>
<feature type="domain" description="HIT" evidence="4">
    <location>
        <begin position="28"/>
        <end position="137"/>
    </location>
</feature>
<evidence type="ECO:0000313" key="5">
    <source>
        <dbReference type="EMBL" id="EEC44110.1"/>
    </source>
</evidence>
<dbReference type="OrthoDB" id="672793at2759"/>
<dbReference type="PRINTS" id="PR00332">
    <property type="entry name" value="HISTRIAD"/>
</dbReference>
<dbReference type="EMBL" id="CM000625">
    <property type="protein sequence ID" value="EEC44110.1"/>
    <property type="molecule type" value="Genomic_DNA"/>
</dbReference>
<evidence type="ECO:0000256" key="3">
    <source>
        <dbReference type="PROSITE-ProRule" id="PRU00464"/>
    </source>
</evidence>
<dbReference type="GeneID" id="7198315"/>
<dbReference type="FunCoup" id="B7GBF7">
    <property type="interactions" value="219"/>
</dbReference>
<dbReference type="SUPFAM" id="SSF54197">
    <property type="entry name" value="HIT-like"/>
    <property type="match status" value="1"/>
</dbReference>
<organism evidence="5 6">
    <name type="scientific">Phaeodactylum tricornutum (strain CCAP 1055/1)</name>
    <dbReference type="NCBI Taxonomy" id="556484"/>
    <lineage>
        <taxon>Eukaryota</taxon>
        <taxon>Sar</taxon>
        <taxon>Stramenopiles</taxon>
        <taxon>Ochrophyta</taxon>
        <taxon>Bacillariophyta</taxon>
        <taxon>Bacillariophyceae</taxon>
        <taxon>Bacillariophycidae</taxon>
        <taxon>Naviculales</taxon>
        <taxon>Phaeodactylaceae</taxon>
        <taxon>Phaeodactylum</taxon>
    </lineage>
</organism>
<dbReference type="InterPro" id="IPR001310">
    <property type="entry name" value="Histidine_triad_HIT"/>
</dbReference>
<feature type="active site" description="Tele-AMP-histidine intermediate" evidence="1">
    <location>
        <position position="123"/>
    </location>
</feature>
<dbReference type="InterPro" id="IPR011146">
    <property type="entry name" value="HIT-like"/>
</dbReference>
<accession>B7GBF7</accession>
<dbReference type="FunFam" id="3.30.428.10:FF:000005">
    <property type="entry name" value="Histidine triad nucleotide-binding protein 1"/>
    <property type="match status" value="1"/>
</dbReference>